<keyword evidence="2" id="KW-0238">DNA-binding</keyword>
<dbReference type="PANTHER" id="PTHR44688">
    <property type="entry name" value="DNA-BINDING TRANSCRIPTIONAL ACTIVATOR DEVR_DOSR"/>
    <property type="match status" value="1"/>
</dbReference>
<dbReference type="InterPro" id="IPR000792">
    <property type="entry name" value="Tscrpt_reg_LuxR_C"/>
</dbReference>
<evidence type="ECO:0000313" key="6">
    <source>
        <dbReference type="Proteomes" id="UP000466307"/>
    </source>
</evidence>
<keyword evidence="3" id="KW-0804">Transcription</keyword>
<feature type="domain" description="HTH luxR-type" evidence="4">
    <location>
        <begin position="246"/>
        <end position="311"/>
    </location>
</feature>
<comment type="caution">
    <text evidence="5">The sequence shown here is derived from an EMBL/GenBank/DDBJ whole genome shotgun (WGS) entry which is preliminary data.</text>
</comment>
<dbReference type="SUPFAM" id="SSF55781">
    <property type="entry name" value="GAF domain-like"/>
    <property type="match status" value="1"/>
</dbReference>
<evidence type="ECO:0000256" key="1">
    <source>
        <dbReference type="ARBA" id="ARBA00023015"/>
    </source>
</evidence>
<dbReference type="PANTHER" id="PTHR44688:SF16">
    <property type="entry name" value="DNA-BINDING TRANSCRIPTIONAL ACTIVATOR DEVR_DOSR"/>
    <property type="match status" value="1"/>
</dbReference>
<evidence type="ECO:0000259" key="4">
    <source>
        <dbReference type="PROSITE" id="PS50043"/>
    </source>
</evidence>
<proteinExistence type="predicted"/>
<dbReference type="AlphaFoldDB" id="A0A7K3LT48"/>
<sequence length="317" mass="34614">MDVARAIRDGKMEPAEFADADRILGQLDAVRRGAGRASVNRILATAELMRDLVSADVGAPDEAVDATFRPVAAALGFRRALFSTVDDGRWWPSCLFVEHGLADTHLRLREYLLDNPIDLHQAQVERLAVKGCEPHLVTSPHTHSMTYKPLMSVSDSHGYVVAPVVCNRTVVGMIHADRFDEPATAADLERVTFSTQMMAMVAERVARRRHLAELATRLADVVTYAEEVLAGRADLGPAGTAPSSVRRDVHPGLTVRQHSIMRRLCEGATNVQIARELGVSEGTVKTHVRNIYRALGVRSRAGAAAAYRAGLDSRPTR</sequence>
<dbReference type="PRINTS" id="PR00038">
    <property type="entry name" value="HTHLUXR"/>
</dbReference>
<dbReference type="EMBL" id="JAADZU010000069">
    <property type="protein sequence ID" value="NDK91455.1"/>
    <property type="molecule type" value="Genomic_DNA"/>
</dbReference>
<evidence type="ECO:0000313" key="5">
    <source>
        <dbReference type="EMBL" id="NDK91455.1"/>
    </source>
</evidence>
<keyword evidence="6" id="KW-1185">Reference proteome</keyword>
<accession>A0A7K3LT48</accession>
<evidence type="ECO:0000256" key="2">
    <source>
        <dbReference type="ARBA" id="ARBA00023125"/>
    </source>
</evidence>
<protein>
    <submittedName>
        <fullName evidence="5">LuxR family transcriptional regulator</fullName>
    </submittedName>
</protein>
<gene>
    <name evidence="5" type="ORF">GYA93_18005</name>
</gene>
<dbReference type="Proteomes" id="UP000466307">
    <property type="component" value="Unassembled WGS sequence"/>
</dbReference>
<evidence type="ECO:0000256" key="3">
    <source>
        <dbReference type="ARBA" id="ARBA00023163"/>
    </source>
</evidence>
<dbReference type="Gene3D" id="1.10.10.10">
    <property type="entry name" value="Winged helix-like DNA-binding domain superfamily/Winged helix DNA-binding domain"/>
    <property type="match status" value="1"/>
</dbReference>
<dbReference type="SUPFAM" id="SSF46894">
    <property type="entry name" value="C-terminal effector domain of the bipartite response regulators"/>
    <property type="match status" value="1"/>
</dbReference>
<dbReference type="PROSITE" id="PS50043">
    <property type="entry name" value="HTH_LUXR_2"/>
    <property type="match status" value="1"/>
</dbReference>
<name>A0A7K3LT48_9ACTN</name>
<organism evidence="5 6">
    <name type="scientific">Gordonia desulfuricans</name>
    <dbReference type="NCBI Taxonomy" id="89051"/>
    <lineage>
        <taxon>Bacteria</taxon>
        <taxon>Bacillati</taxon>
        <taxon>Actinomycetota</taxon>
        <taxon>Actinomycetes</taxon>
        <taxon>Mycobacteriales</taxon>
        <taxon>Gordoniaceae</taxon>
        <taxon>Gordonia</taxon>
    </lineage>
</organism>
<dbReference type="GO" id="GO:0006355">
    <property type="term" value="P:regulation of DNA-templated transcription"/>
    <property type="evidence" value="ECO:0007669"/>
    <property type="project" value="InterPro"/>
</dbReference>
<keyword evidence="1" id="KW-0805">Transcription regulation</keyword>
<dbReference type="GO" id="GO:0003677">
    <property type="term" value="F:DNA binding"/>
    <property type="evidence" value="ECO:0007669"/>
    <property type="project" value="UniProtKB-KW"/>
</dbReference>
<dbReference type="InterPro" id="IPR036388">
    <property type="entry name" value="WH-like_DNA-bd_sf"/>
</dbReference>
<dbReference type="RefSeq" id="WP_162128860.1">
    <property type="nucleotide sequence ID" value="NZ_JAADZU010000069.1"/>
</dbReference>
<dbReference type="InterPro" id="IPR016032">
    <property type="entry name" value="Sig_transdc_resp-reg_C-effctor"/>
</dbReference>
<dbReference type="CDD" id="cd06170">
    <property type="entry name" value="LuxR_C_like"/>
    <property type="match status" value="1"/>
</dbReference>
<reference evidence="5 6" key="1">
    <citation type="submission" date="2020-01" db="EMBL/GenBank/DDBJ databases">
        <title>Investigation of new actinobacteria for the biodesulphurisation of diesel fuel.</title>
        <authorList>
            <person name="Athi Narayanan S.M."/>
        </authorList>
    </citation>
    <scope>NUCLEOTIDE SEQUENCE [LARGE SCALE GENOMIC DNA]</scope>
    <source>
        <strain evidence="5 6">213E</strain>
    </source>
</reference>
<dbReference type="Pfam" id="PF00196">
    <property type="entry name" value="GerE"/>
    <property type="match status" value="1"/>
</dbReference>
<dbReference type="SMART" id="SM00421">
    <property type="entry name" value="HTH_LUXR"/>
    <property type="match status" value="1"/>
</dbReference>